<dbReference type="EC" id="4.1.1.35" evidence="5"/>
<dbReference type="Proteomes" id="UP000316253">
    <property type="component" value="Unassembled WGS sequence"/>
</dbReference>
<evidence type="ECO:0000256" key="10">
    <source>
        <dbReference type="ARBA" id="ARBA00023027"/>
    </source>
</evidence>
<comment type="cofactor">
    <cofactor evidence="1">
        <name>NAD(+)</name>
        <dbReference type="ChEBI" id="CHEBI:57540"/>
    </cofactor>
</comment>
<comment type="caution">
    <text evidence="16">The sequence shown here is derived from an EMBL/GenBank/DDBJ whole genome shotgun (WGS) entry which is preliminary data.</text>
</comment>
<keyword evidence="11" id="KW-0333">Golgi apparatus</keyword>
<feature type="domain" description="NAD(P)-binding" evidence="15">
    <location>
        <begin position="5"/>
        <end position="305"/>
    </location>
</feature>
<dbReference type="GO" id="GO:0042732">
    <property type="term" value="P:D-xylose metabolic process"/>
    <property type="evidence" value="ECO:0007669"/>
    <property type="project" value="InterPro"/>
</dbReference>
<dbReference type="UniPathway" id="UPA00796">
    <property type="reaction ID" value="UER00771"/>
</dbReference>
<evidence type="ECO:0000256" key="3">
    <source>
        <dbReference type="ARBA" id="ARBA00005100"/>
    </source>
</evidence>
<dbReference type="InterPro" id="IPR016040">
    <property type="entry name" value="NAD(P)-bd_dom"/>
</dbReference>
<evidence type="ECO:0000256" key="4">
    <source>
        <dbReference type="ARBA" id="ARBA00007505"/>
    </source>
</evidence>
<evidence type="ECO:0000256" key="5">
    <source>
        <dbReference type="ARBA" id="ARBA00012290"/>
    </source>
</evidence>
<reference evidence="16 17" key="1">
    <citation type="submission" date="2017-08" db="EMBL/GenBank/DDBJ databases">
        <title>Mechanisms for carbon and nitrogen cycling indicate functional differentiation within the Candidate Phyla Radiation.</title>
        <authorList>
            <person name="Danczak R.E."/>
            <person name="Johnston M.D."/>
            <person name="Kenah C."/>
            <person name="Slattery M."/>
            <person name="Wrighton K.C."/>
            <person name="Wilkins M.J."/>
        </authorList>
    </citation>
    <scope>NUCLEOTIDE SEQUENCE [LARGE SCALE GENOMIC DNA]</scope>
    <source>
        <strain evidence="16">Gr01-1014_85</strain>
    </source>
</reference>
<keyword evidence="7" id="KW-0210">Decarboxylase</keyword>
<keyword evidence="12" id="KW-0472">Membrane</keyword>
<dbReference type="Pfam" id="PF16363">
    <property type="entry name" value="GDP_Man_Dehyd"/>
    <property type="match status" value="1"/>
</dbReference>
<evidence type="ECO:0000256" key="2">
    <source>
        <dbReference type="ARBA" id="ARBA00004447"/>
    </source>
</evidence>
<dbReference type="PANTHER" id="PTHR43078:SF6">
    <property type="entry name" value="UDP-GLUCURONIC ACID DECARBOXYLASE 1"/>
    <property type="match status" value="1"/>
</dbReference>
<accession>A0A554JA79</accession>
<dbReference type="GO" id="GO:0033320">
    <property type="term" value="P:UDP-D-xylose biosynthetic process"/>
    <property type="evidence" value="ECO:0007669"/>
    <property type="project" value="UniProtKB-UniPathway"/>
</dbReference>
<keyword evidence="8" id="KW-0735">Signal-anchor</keyword>
<dbReference type="InterPro" id="IPR036291">
    <property type="entry name" value="NAD(P)-bd_dom_sf"/>
</dbReference>
<evidence type="ECO:0000313" key="17">
    <source>
        <dbReference type="Proteomes" id="UP000316253"/>
    </source>
</evidence>
<keyword evidence="13" id="KW-0325">Glycoprotein</keyword>
<dbReference type="GO" id="GO:0070403">
    <property type="term" value="F:NAD+ binding"/>
    <property type="evidence" value="ECO:0007669"/>
    <property type="project" value="InterPro"/>
</dbReference>
<evidence type="ECO:0000313" key="16">
    <source>
        <dbReference type="EMBL" id="TSC65261.1"/>
    </source>
</evidence>
<keyword evidence="10" id="KW-0520">NAD</keyword>
<keyword evidence="9" id="KW-1133">Transmembrane helix</keyword>
<evidence type="ECO:0000256" key="6">
    <source>
        <dbReference type="ARBA" id="ARBA00022692"/>
    </source>
</evidence>
<dbReference type="AlphaFoldDB" id="A0A554JA79"/>
<dbReference type="InterPro" id="IPR044516">
    <property type="entry name" value="UXS-like"/>
</dbReference>
<evidence type="ECO:0000256" key="9">
    <source>
        <dbReference type="ARBA" id="ARBA00022989"/>
    </source>
</evidence>
<evidence type="ECO:0000259" key="15">
    <source>
        <dbReference type="Pfam" id="PF16363"/>
    </source>
</evidence>
<dbReference type="GO" id="GO:0005737">
    <property type="term" value="C:cytoplasm"/>
    <property type="evidence" value="ECO:0007669"/>
    <property type="project" value="TreeGrafter"/>
</dbReference>
<evidence type="ECO:0000256" key="1">
    <source>
        <dbReference type="ARBA" id="ARBA00001911"/>
    </source>
</evidence>
<keyword evidence="14" id="KW-0456">Lyase</keyword>
<dbReference type="EMBL" id="VMFD01000052">
    <property type="protein sequence ID" value="TSC65261.1"/>
    <property type="molecule type" value="Genomic_DNA"/>
</dbReference>
<dbReference type="GO" id="GO:0048040">
    <property type="term" value="F:UDP-glucuronate decarboxylase activity"/>
    <property type="evidence" value="ECO:0007669"/>
    <property type="project" value="UniProtKB-EC"/>
</dbReference>
<evidence type="ECO:0000256" key="14">
    <source>
        <dbReference type="ARBA" id="ARBA00023239"/>
    </source>
</evidence>
<name>A0A554JA79_9BACT</name>
<dbReference type="SUPFAM" id="SSF51735">
    <property type="entry name" value="NAD(P)-binding Rossmann-fold domains"/>
    <property type="match status" value="1"/>
</dbReference>
<comment type="subcellular location">
    <subcellularLocation>
        <location evidence="2">Golgi apparatus</location>
        <location evidence="2">Golgi stack membrane</location>
        <topology evidence="2">Single-pass type II membrane protein</topology>
    </subcellularLocation>
</comment>
<dbReference type="FunFam" id="3.40.50.720:FF:000065">
    <property type="entry name" value="UDP-glucuronic acid decarboxylase 1"/>
    <property type="match status" value="1"/>
</dbReference>
<gene>
    <name evidence="16" type="ORF">CEO22_536</name>
</gene>
<evidence type="ECO:0000256" key="7">
    <source>
        <dbReference type="ARBA" id="ARBA00022793"/>
    </source>
</evidence>
<evidence type="ECO:0000256" key="11">
    <source>
        <dbReference type="ARBA" id="ARBA00023034"/>
    </source>
</evidence>
<proteinExistence type="inferred from homology"/>
<sequence>MKQILISGGAGFLGSNLVKALLPRYKVVVIDNFSTGRQRNLNQLVGQPNFLELIEADICQPLPSLLRKIKFDYIMNLASPASPPGYQRLALETLRVGSIGTENLLELAREQQARFFHASTSEVYGDPEIHPQPESYWGNVNSYGPRSMYDESKRYAEALIYSYRQKYGLDTAIVRIFNTYGPQMDPADGRVVSNFIVQALRQQPITVYGQGEQTRSFCYVDDLIRGFILLLESQQAGPINLGNPGEFTVAELAAKVIKLTNSQSVIEYSPLPKDDPMQRQPDISLAKELLGWQPDIDLESGLQKTIEYFKHEIAAEN</sequence>
<keyword evidence="6" id="KW-0812">Transmembrane</keyword>
<dbReference type="CDD" id="cd05230">
    <property type="entry name" value="UGD_SDR_e"/>
    <property type="match status" value="1"/>
</dbReference>
<evidence type="ECO:0000256" key="13">
    <source>
        <dbReference type="ARBA" id="ARBA00023180"/>
    </source>
</evidence>
<organism evidence="16 17">
    <name type="scientific">Candidatus Berkelbacteria bacterium Gr01-1014_85</name>
    <dbReference type="NCBI Taxonomy" id="2017150"/>
    <lineage>
        <taxon>Bacteria</taxon>
        <taxon>Candidatus Berkelbacteria</taxon>
    </lineage>
</organism>
<protein>
    <recommendedName>
        <fullName evidence="5">UDP-glucuronate decarboxylase</fullName>
        <ecNumber evidence="5">4.1.1.35</ecNumber>
    </recommendedName>
</protein>
<dbReference type="Gene3D" id="3.40.50.720">
    <property type="entry name" value="NAD(P)-binding Rossmann-like Domain"/>
    <property type="match status" value="1"/>
</dbReference>
<evidence type="ECO:0000256" key="8">
    <source>
        <dbReference type="ARBA" id="ARBA00022968"/>
    </source>
</evidence>
<evidence type="ECO:0000256" key="12">
    <source>
        <dbReference type="ARBA" id="ARBA00023136"/>
    </source>
</evidence>
<comment type="pathway">
    <text evidence="3">Nucleotide-sugar biosynthesis; UDP-alpha-D-xylose biosynthesis; UDP-alpha-D-xylose from UDP-alpha-D-glucuronate: step 1/1.</text>
</comment>
<dbReference type="PANTHER" id="PTHR43078">
    <property type="entry name" value="UDP-GLUCURONIC ACID DECARBOXYLASE-RELATED"/>
    <property type="match status" value="1"/>
</dbReference>
<comment type="similarity">
    <text evidence="4">Belongs to the NAD(P)-dependent epimerase/dehydratase family. UDP-glucuronic acid decarboxylase subfamily.</text>
</comment>